<dbReference type="EMBL" id="VFIY01000018">
    <property type="protein sequence ID" value="TPD57689.1"/>
    <property type="molecule type" value="Genomic_DNA"/>
</dbReference>
<name>A0A501PBB0_9PROT</name>
<evidence type="ECO:0000256" key="2">
    <source>
        <dbReference type="SAM" id="Phobius"/>
    </source>
</evidence>
<dbReference type="RefSeq" id="WP_139942004.1">
    <property type="nucleotide sequence ID" value="NZ_JBHSYP010000005.1"/>
</dbReference>
<keyword evidence="2" id="KW-1133">Transmembrane helix</keyword>
<feature type="transmembrane region" description="Helical" evidence="2">
    <location>
        <begin position="36"/>
        <end position="59"/>
    </location>
</feature>
<comment type="caution">
    <text evidence="3">The sequence shown here is derived from an EMBL/GenBank/DDBJ whole genome shotgun (WGS) entry which is preliminary data.</text>
</comment>
<accession>A0A501PBB0</accession>
<feature type="transmembrane region" description="Helical" evidence="2">
    <location>
        <begin position="65"/>
        <end position="86"/>
    </location>
</feature>
<keyword evidence="2" id="KW-0472">Membrane</keyword>
<evidence type="ECO:0000313" key="4">
    <source>
        <dbReference type="Proteomes" id="UP000319148"/>
    </source>
</evidence>
<gene>
    <name evidence="3" type="ORF">FIV46_16420</name>
</gene>
<feature type="compositionally biased region" description="Basic and acidic residues" evidence="1">
    <location>
        <begin position="93"/>
        <end position="104"/>
    </location>
</feature>
<dbReference type="Proteomes" id="UP000319148">
    <property type="component" value="Unassembled WGS sequence"/>
</dbReference>
<proteinExistence type="predicted"/>
<feature type="transmembrane region" description="Helical" evidence="2">
    <location>
        <begin position="6"/>
        <end position="24"/>
    </location>
</feature>
<organism evidence="3 4">
    <name type="scientific">Emcibacter nanhaiensis</name>
    <dbReference type="NCBI Taxonomy" id="1505037"/>
    <lineage>
        <taxon>Bacteria</taxon>
        <taxon>Pseudomonadati</taxon>
        <taxon>Pseudomonadota</taxon>
        <taxon>Alphaproteobacteria</taxon>
        <taxon>Emcibacterales</taxon>
        <taxon>Emcibacteraceae</taxon>
        <taxon>Emcibacter</taxon>
    </lineage>
</organism>
<evidence type="ECO:0000313" key="3">
    <source>
        <dbReference type="EMBL" id="TPD57689.1"/>
    </source>
</evidence>
<dbReference type="AlphaFoldDB" id="A0A501PBB0"/>
<keyword evidence="4" id="KW-1185">Reference proteome</keyword>
<evidence type="ECO:0000256" key="1">
    <source>
        <dbReference type="SAM" id="MobiDB-lite"/>
    </source>
</evidence>
<protein>
    <submittedName>
        <fullName evidence="3">Uncharacterized protein</fullName>
    </submittedName>
</protein>
<sequence length="112" mass="12717">MPLILLAILILYFLFILVRSLAFIDHHRVTVEKLLATFLLAALVPLGMGLGKLLTAYGFTGTVNVIGWGLWLFVPYILRLVIYLLVYRLRDRGRQDPLPPREMDEGAPVPEE</sequence>
<keyword evidence="2" id="KW-0812">Transmembrane</keyword>
<reference evidence="4" key="1">
    <citation type="submission" date="2019-06" db="EMBL/GenBank/DDBJ databases">
        <title>The complete genome of Emcibacter congregatus ZYLT.</title>
        <authorList>
            <person name="Zhao Z."/>
        </authorList>
    </citation>
    <scope>NUCLEOTIDE SEQUENCE [LARGE SCALE GENOMIC DNA]</scope>
    <source>
        <strain evidence="4">MCCC 1A06723</strain>
    </source>
</reference>
<feature type="region of interest" description="Disordered" evidence="1">
    <location>
        <begin position="93"/>
        <end position="112"/>
    </location>
</feature>